<name>A0ABQ1G617_9SPHN</name>
<accession>A0ABQ1G617</accession>
<evidence type="ECO:0000313" key="3">
    <source>
        <dbReference type="Proteomes" id="UP000618591"/>
    </source>
</evidence>
<dbReference type="Gene3D" id="3.10.450.50">
    <property type="match status" value="1"/>
</dbReference>
<dbReference type="EMBL" id="BMDW01000002">
    <property type="protein sequence ID" value="GGA37434.1"/>
    <property type="molecule type" value="Genomic_DNA"/>
</dbReference>
<organism evidence="2 3">
    <name type="scientific">Sphingomonas psychrolutea</name>
    <dbReference type="NCBI Taxonomy" id="1259676"/>
    <lineage>
        <taxon>Bacteria</taxon>
        <taxon>Pseudomonadati</taxon>
        <taxon>Pseudomonadota</taxon>
        <taxon>Alphaproteobacteria</taxon>
        <taxon>Sphingomonadales</taxon>
        <taxon>Sphingomonadaceae</taxon>
        <taxon>Sphingomonas</taxon>
    </lineage>
</organism>
<gene>
    <name evidence="2" type="ORF">GCM10011395_04670</name>
</gene>
<dbReference type="InterPro" id="IPR032710">
    <property type="entry name" value="NTF2-like_dom_sf"/>
</dbReference>
<evidence type="ECO:0000313" key="2">
    <source>
        <dbReference type="EMBL" id="GGA37434.1"/>
    </source>
</evidence>
<dbReference type="RefSeq" id="WP_188445200.1">
    <property type="nucleotide sequence ID" value="NZ_BMDW01000002.1"/>
</dbReference>
<evidence type="ECO:0000259" key="1">
    <source>
        <dbReference type="Pfam" id="PF13577"/>
    </source>
</evidence>
<dbReference type="Proteomes" id="UP000618591">
    <property type="component" value="Unassembled WGS sequence"/>
</dbReference>
<sequence length="153" mass="17870">MNALTGLDKLQALEEIALLKARRDRAADTKDWALYESLHAPDHVSENGDYGRWTTATEMIANVAKSMEHLTTMHHSHSPEIAFETPTRATGIWAMEGMSFWKQGEQDHWFQAFGHYFERYEKRGDRWMFTQRKLEYYFTRKSPGAIFPPKIVT</sequence>
<proteinExistence type="predicted"/>
<comment type="caution">
    <text evidence="2">The sequence shown here is derived from an EMBL/GenBank/DDBJ whole genome shotgun (WGS) entry which is preliminary data.</text>
</comment>
<dbReference type="InterPro" id="IPR037401">
    <property type="entry name" value="SnoaL-like"/>
</dbReference>
<feature type="domain" description="SnoaL-like" evidence="1">
    <location>
        <begin position="9"/>
        <end position="133"/>
    </location>
</feature>
<reference evidence="3" key="1">
    <citation type="journal article" date="2019" name="Int. J. Syst. Evol. Microbiol.">
        <title>The Global Catalogue of Microorganisms (GCM) 10K type strain sequencing project: providing services to taxonomists for standard genome sequencing and annotation.</title>
        <authorList>
            <consortium name="The Broad Institute Genomics Platform"/>
            <consortium name="The Broad Institute Genome Sequencing Center for Infectious Disease"/>
            <person name="Wu L."/>
            <person name="Ma J."/>
        </authorList>
    </citation>
    <scope>NUCLEOTIDE SEQUENCE [LARGE SCALE GENOMIC DNA]</scope>
    <source>
        <strain evidence="3">CGMCC 1.10106</strain>
    </source>
</reference>
<dbReference type="Pfam" id="PF13577">
    <property type="entry name" value="SnoaL_4"/>
    <property type="match status" value="1"/>
</dbReference>
<keyword evidence="3" id="KW-1185">Reference proteome</keyword>
<protein>
    <submittedName>
        <fullName evidence="2">Bile-acid 7-alpha-dehydratase</fullName>
    </submittedName>
</protein>
<dbReference type="SUPFAM" id="SSF54427">
    <property type="entry name" value="NTF2-like"/>
    <property type="match status" value="1"/>
</dbReference>